<evidence type="ECO:0000313" key="10">
    <source>
        <dbReference type="EMBL" id="MFD1365429.1"/>
    </source>
</evidence>
<accession>A0ABW4A4D2</accession>
<keyword evidence="6 8" id="KW-0472">Membrane</keyword>
<dbReference type="Pfam" id="PF09335">
    <property type="entry name" value="VTT_dom"/>
    <property type="match status" value="1"/>
</dbReference>
<dbReference type="EMBL" id="JBHTMK010000012">
    <property type="protein sequence ID" value="MFD1365429.1"/>
    <property type="molecule type" value="Genomic_DNA"/>
</dbReference>
<keyword evidence="5 8" id="KW-1133">Transmembrane helix</keyword>
<feature type="transmembrane region" description="Helical" evidence="8">
    <location>
        <begin position="142"/>
        <end position="163"/>
    </location>
</feature>
<evidence type="ECO:0000256" key="1">
    <source>
        <dbReference type="ARBA" id="ARBA00004651"/>
    </source>
</evidence>
<dbReference type="InterPro" id="IPR032818">
    <property type="entry name" value="DedA-like"/>
</dbReference>
<dbReference type="RefSeq" id="WP_317793035.1">
    <property type="nucleotide sequence ID" value="NZ_AP028461.1"/>
</dbReference>
<sequence length="383" mass="40377">MKTKLKLHRQPPTITDAAAARVSHRVVLVVIAARLPKTINHGECRTDTMLLAYLHGRGSANPTTSGEVAPFNGFAGTRTVKDRRNGEDDERMMDHLMPLICSPWLYVIVFVAVTVDGFFPIVPSETVVISLGALSATGSPHLPALVAVVVAGGIAGDRVSCVLGRKAGNRMNTGRRPGGRMDGGGQKTAGGRMDGGGQKTAGGQTNARGQRTAGHRRSATGQRSAGWRSATGRRGAGWRSAGGWMREGRLTGAGAGKLAAARRRAEGAFRRYGAVTILVGRFLPYGRTATGMMSGSVGMPIGRFSLYSTFASVGWAIYVIGLGRLGGMAFSDSPLLGTAFGLMIGMSLAGVCALVEKRWTAARQRRRLPTVEPVQRPVPAATR</sequence>
<evidence type="ECO:0000256" key="4">
    <source>
        <dbReference type="ARBA" id="ARBA00022692"/>
    </source>
</evidence>
<proteinExistence type="inferred from homology"/>
<feature type="transmembrane region" description="Helical" evidence="8">
    <location>
        <begin position="304"/>
        <end position="323"/>
    </location>
</feature>
<feature type="transmembrane region" description="Helical" evidence="8">
    <location>
        <begin position="99"/>
        <end position="122"/>
    </location>
</feature>
<dbReference type="InterPro" id="IPR032816">
    <property type="entry name" value="VTT_dom"/>
</dbReference>
<dbReference type="Proteomes" id="UP001597183">
    <property type="component" value="Unassembled WGS sequence"/>
</dbReference>
<feature type="compositionally biased region" description="Gly residues" evidence="7">
    <location>
        <begin position="180"/>
        <end position="200"/>
    </location>
</feature>
<evidence type="ECO:0000256" key="2">
    <source>
        <dbReference type="ARBA" id="ARBA00010792"/>
    </source>
</evidence>
<dbReference type="PANTHER" id="PTHR30353">
    <property type="entry name" value="INNER MEMBRANE PROTEIN DEDA-RELATED"/>
    <property type="match status" value="1"/>
</dbReference>
<evidence type="ECO:0000256" key="7">
    <source>
        <dbReference type="SAM" id="MobiDB-lite"/>
    </source>
</evidence>
<keyword evidence="3" id="KW-1003">Cell membrane</keyword>
<comment type="subcellular location">
    <subcellularLocation>
        <location evidence="1">Cell membrane</location>
        <topology evidence="1">Multi-pass membrane protein</topology>
    </subcellularLocation>
</comment>
<gene>
    <name evidence="10" type="ORF">ACFQ5G_08770</name>
</gene>
<feature type="transmembrane region" description="Helical" evidence="8">
    <location>
        <begin position="335"/>
        <end position="355"/>
    </location>
</feature>
<name>A0ABW4A4D2_9ACTN</name>
<evidence type="ECO:0000256" key="3">
    <source>
        <dbReference type="ARBA" id="ARBA00022475"/>
    </source>
</evidence>
<evidence type="ECO:0000256" key="8">
    <source>
        <dbReference type="SAM" id="Phobius"/>
    </source>
</evidence>
<protein>
    <submittedName>
        <fullName evidence="10">DedA family protein</fullName>
    </submittedName>
</protein>
<dbReference type="PANTHER" id="PTHR30353:SF0">
    <property type="entry name" value="TRANSMEMBRANE PROTEIN"/>
    <property type="match status" value="1"/>
</dbReference>
<organism evidence="10 11">
    <name type="scientific">Actinoplanes sichuanensis</name>
    <dbReference type="NCBI Taxonomy" id="512349"/>
    <lineage>
        <taxon>Bacteria</taxon>
        <taxon>Bacillati</taxon>
        <taxon>Actinomycetota</taxon>
        <taxon>Actinomycetes</taxon>
        <taxon>Micromonosporales</taxon>
        <taxon>Micromonosporaceae</taxon>
        <taxon>Actinoplanes</taxon>
    </lineage>
</organism>
<feature type="region of interest" description="Disordered" evidence="7">
    <location>
        <begin position="168"/>
        <end position="241"/>
    </location>
</feature>
<keyword evidence="11" id="KW-1185">Reference proteome</keyword>
<comment type="caution">
    <text evidence="10">The sequence shown here is derived from an EMBL/GenBank/DDBJ whole genome shotgun (WGS) entry which is preliminary data.</text>
</comment>
<evidence type="ECO:0000259" key="9">
    <source>
        <dbReference type="Pfam" id="PF09335"/>
    </source>
</evidence>
<evidence type="ECO:0000256" key="5">
    <source>
        <dbReference type="ARBA" id="ARBA00022989"/>
    </source>
</evidence>
<feature type="compositionally biased region" description="Low complexity" evidence="7">
    <location>
        <begin position="223"/>
        <end position="241"/>
    </location>
</feature>
<evidence type="ECO:0000256" key="6">
    <source>
        <dbReference type="ARBA" id="ARBA00023136"/>
    </source>
</evidence>
<reference evidence="11" key="1">
    <citation type="journal article" date="2019" name="Int. J. Syst. Evol. Microbiol.">
        <title>The Global Catalogue of Microorganisms (GCM) 10K type strain sequencing project: providing services to taxonomists for standard genome sequencing and annotation.</title>
        <authorList>
            <consortium name="The Broad Institute Genomics Platform"/>
            <consortium name="The Broad Institute Genome Sequencing Center for Infectious Disease"/>
            <person name="Wu L."/>
            <person name="Ma J."/>
        </authorList>
    </citation>
    <scope>NUCLEOTIDE SEQUENCE [LARGE SCALE GENOMIC DNA]</scope>
    <source>
        <strain evidence="11">CCM 7526</strain>
    </source>
</reference>
<evidence type="ECO:0000313" key="11">
    <source>
        <dbReference type="Proteomes" id="UP001597183"/>
    </source>
</evidence>
<keyword evidence="4 8" id="KW-0812">Transmembrane</keyword>
<comment type="similarity">
    <text evidence="2">Belongs to the DedA family.</text>
</comment>
<feature type="domain" description="VTT" evidence="9">
    <location>
        <begin position="263"/>
        <end position="324"/>
    </location>
</feature>